<sequence length="149" mass="17212">MDIRFEAMFANLAHFSYAAIQTVFTFLVYPALILAYMGQATYLSQHHHTSYHINKDRRCQNAEEACETDELRPLKKAKLVVDEKCFDEGEGPNWKVKKLVDKEEDEIGLDGSHAANETNCKKVVQLTILSVLKHFEQQLMLRRHVKLMS</sequence>
<dbReference type="Proteomes" id="UP000239757">
    <property type="component" value="Unassembled WGS sequence"/>
</dbReference>
<evidence type="ECO:0000259" key="4">
    <source>
        <dbReference type="Pfam" id="PF02705"/>
    </source>
</evidence>
<dbReference type="GO" id="GO:0005886">
    <property type="term" value="C:plasma membrane"/>
    <property type="evidence" value="ECO:0007669"/>
    <property type="project" value="UniProtKB-SubCell"/>
</dbReference>
<dbReference type="InterPro" id="IPR003855">
    <property type="entry name" value="K+_transporter"/>
</dbReference>
<evidence type="ECO:0000313" key="6">
    <source>
        <dbReference type="Proteomes" id="UP000239757"/>
    </source>
</evidence>
<feature type="transmembrane region" description="Helical" evidence="3">
    <location>
        <begin position="15"/>
        <end position="37"/>
    </location>
</feature>
<feature type="domain" description="K+ potassium transporter integral membrane" evidence="4">
    <location>
        <begin position="6"/>
        <end position="50"/>
    </location>
</feature>
<protein>
    <recommendedName>
        <fullName evidence="4">K+ potassium transporter integral membrane domain-containing protein</fullName>
    </recommendedName>
</protein>
<dbReference type="PANTHER" id="PTHR30540">
    <property type="entry name" value="OSMOTIC STRESS POTASSIUM TRANSPORTER"/>
    <property type="match status" value="1"/>
</dbReference>
<dbReference type="OrthoDB" id="1933643at2759"/>
<comment type="subcellular location">
    <subcellularLocation>
        <location evidence="1">Cell membrane</location>
        <topology evidence="1">Multi-pass membrane protein</topology>
    </subcellularLocation>
</comment>
<evidence type="ECO:0000256" key="1">
    <source>
        <dbReference type="ARBA" id="ARBA00004651"/>
    </source>
</evidence>
<gene>
    <name evidence="5" type="ORF">GOBAR_AA26775</name>
</gene>
<reference evidence="5 6" key="1">
    <citation type="submission" date="2015-01" db="EMBL/GenBank/DDBJ databases">
        <title>Genome of allotetraploid Gossypium barbadense reveals genomic plasticity and fiber elongation in cotton evolution.</title>
        <authorList>
            <person name="Chen X."/>
            <person name="Liu X."/>
            <person name="Zhao B."/>
            <person name="Zheng H."/>
            <person name="Hu Y."/>
            <person name="Lu G."/>
            <person name="Yang C."/>
            <person name="Chen J."/>
            <person name="Shan C."/>
            <person name="Zhang L."/>
            <person name="Zhou Y."/>
            <person name="Wang L."/>
            <person name="Guo W."/>
            <person name="Bai Y."/>
            <person name="Ruan J."/>
            <person name="Shangguan X."/>
            <person name="Mao Y."/>
            <person name="Jiang J."/>
            <person name="Zhu Y."/>
            <person name="Lei J."/>
            <person name="Kang H."/>
            <person name="Chen S."/>
            <person name="He X."/>
            <person name="Wang R."/>
            <person name="Wang Y."/>
            <person name="Chen J."/>
            <person name="Wang L."/>
            <person name="Yu S."/>
            <person name="Wang B."/>
            <person name="Wei J."/>
            <person name="Song S."/>
            <person name="Lu X."/>
            <person name="Gao Z."/>
            <person name="Gu W."/>
            <person name="Deng X."/>
            <person name="Ma D."/>
            <person name="Wang S."/>
            <person name="Liang W."/>
            <person name="Fang L."/>
            <person name="Cai C."/>
            <person name="Zhu X."/>
            <person name="Zhou B."/>
            <person name="Zhang Y."/>
            <person name="Chen Z."/>
            <person name="Xu S."/>
            <person name="Zhu R."/>
            <person name="Wang S."/>
            <person name="Zhang T."/>
            <person name="Zhao G."/>
        </authorList>
    </citation>
    <scope>NUCLEOTIDE SEQUENCE [LARGE SCALE GENOMIC DNA]</scope>
    <source>
        <strain evidence="6">cv. Xinhai21</strain>
        <tissue evidence="5">Leaf</tissue>
    </source>
</reference>
<keyword evidence="3" id="KW-0472">Membrane</keyword>
<dbReference type="PANTHER" id="PTHR30540:SF6">
    <property type="entry name" value="POTASSIUM TRANSPORTER 2"/>
    <property type="match status" value="1"/>
</dbReference>
<keyword evidence="3" id="KW-0812">Transmembrane</keyword>
<keyword evidence="3" id="KW-1133">Transmembrane helix</keyword>
<accession>A0A2P5WS42</accession>
<proteinExistence type="inferred from homology"/>
<dbReference type="InterPro" id="IPR053951">
    <property type="entry name" value="K_trans_N"/>
</dbReference>
<evidence type="ECO:0000256" key="3">
    <source>
        <dbReference type="SAM" id="Phobius"/>
    </source>
</evidence>
<dbReference type="Pfam" id="PF02705">
    <property type="entry name" value="K_trans"/>
    <property type="match status" value="1"/>
</dbReference>
<organism evidence="5 6">
    <name type="scientific">Gossypium barbadense</name>
    <name type="common">Sea Island cotton</name>
    <name type="synonym">Hibiscus barbadensis</name>
    <dbReference type="NCBI Taxonomy" id="3634"/>
    <lineage>
        <taxon>Eukaryota</taxon>
        <taxon>Viridiplantae</taxon>
        <taxon>Streptophyta</taxon>
        <taxon>Embryophyta</taxon>
        <taxon>Tracheophyta</taxon>
        <taxon>Spermatophyta</taxon>
        <taxon>Magnoliopsida</taxon>
        <taxon>eudicotyledons</taxon>
        <taxon>Gunneridae</taxon>
        <taxon>Pentapetalae</taxon>
        <taxon>rosids</taxon>
        <taxon>malvids</taxon>
        <taxon>Malvales</taxon>
        <taxon>Malvaceae</taxon>
        <taxon>Malvoideae</taxon>
        <taxon>Gossypium</taxon>
    </lineage>
</organism>
<dbReference type="AlphaFoldDB" id="A0A2P5WS42"/>
<dbReference type="GO" id="GO:0015079">
    <property type="term" value="F:potassium ion transmembrane transporter activity"/>
    <property type="evidence" value="ECO:0007669"/>
    <property type="project" value="InterPro"/>
</dbReference>
<dbReference type="EMBL" id="KZ666692">
    <property type="protein sequence ID" value="PPR93900.1"/>
    <property type="molecule type" value="Genomic_DNA"/>
</dbReference>
<comment type="similarity">
    <text evidence="2">Belongs to the HAK/KUP transporter (TC 2.A.72.3) family.</text>
</comment>
<evidence type="ECO:0000313" key="5">
    <source>
        <dbReference type="EMBL" id="PPR93900.1"/>
    </source>
</evidence>
<evidence type="ECO:0000256" key="2">
    <source>
        <dbReference type="ARBA" id="ARBA00008440"/>
    </source>
</evidence>
<name>A0A2P5WS42_GOSBA</name>